<evidence type="ECO:0000313" key="3">
    <source>
        <dbReference type="Proteomes" id="UP000299102"/>
    </source>
</evidence>
<organism evidence="2 3">
    <name type="scientific">Eumeta variegata</name>
    <name type="common">Bagworm moth</name>
    <name type="synonym">Eumeta japonica</name>
    <dbReference type="NCBI Taxonomy" id="151549"/>
    <lineage>
        <taxon>Eukaryota</taxon>
        <taxon>Metazoa</taxon>
        <taxon>Ecdysozoa</taxon>
        <taxon>Arthropoda</taxon>
        <taxon>Hexapoda</taxon>
        <taxon>Insecta</taxon>
        <taxon>Pterygota</taxon>
        <taxon>Neoptera</taxon>
        <taxon>Endopterygota</taxon>
        <taxon>Lepidoptera</taxon>
        <taxon>Glossata</taxon>
        <taxon>Ditrysia</taxon>
        <taxon>Tineoidea</taxon>
        <taxon>Psychidae</taxon>
        <taxon>Oiketicinae</taxon>
        <taxon>Eumeta</taxon>
    </lineage>
</organism>
<dbReference type="AlphaFoldDB" id="A0A4C1ZS72"/>
<accession>A0A4C1ZS72</accession>
<keyword evidence="3" id="KW-1185">Reference proteome</keyword>
<dbReference type="EMBL" id="BGZK01002035">
    <property type="protein sequence ID" value="GBP89839.1"/>
    <property type="molecule type" value="Genomic_DNA"/>
</dbReference>
<evidence type="ECO:0000313" key="2">
    <source>
        <dbReference type="EMBL" id="GBP89839.1"/>
    </source>
</evidence>
<reference evidence="2 3" key="1">
    <citation type="journal article" date="2019" name="Commun. Biol.">
        <title>The bagworm genome reveals a unique fibroin gene that provides high tensile strength.</title>
        <authorList>
            <person name="Kono N."/>
            <person name="Nakamura H."/>
            <person name="Ohtoshi R."/>
            <person name="Tomita M."/>
            <person name="Numata K."/>
            <person name="Arakawa K."/>
        </authorList>
    </citation>
    <scope>NUCLEOTIDE SEQUENCE [LARGE SCALE GENOMIC DNA]</scope>
</reference>
<protein>
    <submittedName>
        <fullName evidence="2">Uncharacterized protein</fullName>
    </submittedName>
</protein>
<proteinExistence type="predicted"/>
<feature type="compositionally biased region" description="Basic residues" evidence="1">
    <location>
        <begin position="14"/>
        <end position="26"/>
    </location>
</feature>
<gene>
    <name evidence="2" type="ORF">EVAR_67159_1</name>
</gene>
<dbReference type="Proteomes" id="UP000299102">
    <property type="component" value="Unassembled WGS sequence"/>
</dbReference>
<sequence>MLPFAMISSSANRIPRRQRKNKRSKRGGPFVRSHNTCRFFKNLSLVQRLTPPIINFTGRAAIQLLLTDGGAIRTRVYGQRAVAPATCAPNASGEGSVP</sequence>
<name>A0A4C1ZS72_EUMVA</name>
<evidence type="ECO:0000256" key="1">
    <source>
        <dbReference type="SAM" id="MobiDB-lite"/>
    </source>
</evidence>
<feature type="region of interest" description="Disordered" evidence="1">
    <location>
        <begin position="1"/>
        <end position="31"/>
    </location>
</feature>
<comment type="caution">
    <text evidence="2">The sequence shown here is derived from an EMBL/GenBank/DDBJ whole genome shotgun (WGS) entry which is preliminary data.</text>
</comment>